<dbReference type="PANTHER" id="PTHR43283">
    <property type="entry name" value="BETA-LACTAMASE-RELATED"/>
    <property type="match status" value="1"/>
</dbReference>
<keyword evidence="2" id="KW-1185">Reference proteome</keyword>
<evidence type="ECO:0000313" key="2">
    <source>
        <dbReference type="Proteomes" id="UP000275530"/>
    </source>
</evidence>
<accession>A0A6M7TD89</accession>
<organism evidence="1 2">
    <name type="scientific">Mesorhizobium jarvisii</name>
    <dbReference type="NCBI Taxonomy" id="1777867"/>
    <lineage>
        <taxon>Bacteria</taxon>
        <taxon>Pseudomonadati</taxon>
        <taxon>Pseudomonadota</taxon>
        <taxon>Alphaproteobacteria</taxon>
        <taxon>Hyphomicrobiales</taxon>
        <taxon>Phyllobacteriaceae</taxon>
        <taxon>Mesorhizobium</taxon>
    </lineage>
</organism>
<dbReference type="RefSeq" id="WP_064980710.1">
    <property type="nucleotide sequence ID" value="NZ_CP033507.1"/>
</dbReference>
<protein>
    <submittedName>
        <fullName evidence="1">Class C beta-lactamase-related serine hydrolase</fullName>
    </submittedName>
</protein>
<dbReference type="PANTHER" id="PTHR43283:SF7">
    <property type="entry name" value="BETA-LACTAMASE-RELATED DOMAIN-CONTAINING PROTEIN"/>
    <property type="match status" value="1"/>
</dbReference>
<reference evidence="1 2" key="1">
    <citation type="submission" date="2018-09" db="EMBL/GenBank/DDBJ databases">
        <title>Mesorhizobium carmichaelinearum sp. nov. isolated from Carmichaelinea spp. root nodules in New Zealand.</title>
        <authorList>
            <person name="De Meyer S.E."/>
        </authorList>
    </citation>
    <scope>NUCLEOTIDE SEQUENCE [LARGE SCALE GENOMIC DNA]</scope>
    <source>
        <strain evidence="1 2">LMG 28313</strain>
    </source>
</reference>
<dbReference type="AlphaFoldDB" id="A0A6M7TD89"/>
<dbReference type="Pfam" id="PF00144">
    <property type="entry name" value="Beta-lactamase"/>
    <property type="match status" value="1"/>
</dbReference>
<evidence type="ECO:0000313" key="1">
    <source>
        <dbReference type="EMBL" id="RJT33988.1"/>
    </source>
</evidence>
<dbReference type="Proteomes" id="UP000275530">
    <property type="component" value="Unassembled WGS sequence"/>
</dbReference>
<sequence length="398" mass="44236">MDSYRNSDPRPPIMQGSPPVMVPPKLDWDRPPWNRWAFQHIREILPTAEVWRGNGHRHRLERAEVDLDGLPVEDSEGRPSTLSGLLDETYTDGFLVLKHGRIAYERYFNGMDVRTLHLSQSMAKSITGSVFGILAGRGLIDPARPVTDYLPELGATGWAGASVQHVLDMTTGVRFSEEYADRYSDIGQVDVATGWKPVPPGSDPDFRWPSHMFELILGLRDTVRPHGAAFEYRSIETDVLAFIMERVTGKRLAQLVSEELWQKLGADESACFTVDSAGYALADGGFNATLRDYGRFGQMILDNGGGIVPAEWIEATRNGRHGPDFSASLPQGSYRNQFWIENPASRALMCRGVFGQMIHIDWNTGMVVVKLSTWPDFSNLAYSTATLKAVHAIAAALL</sequence>
<dbReference type="Gene3D" id="3.40.710.10">
    <property type="entry name" value="DD-peptidase/beta-lactamase superfamily"/>
    <property type="match status" value="1"/>
</dbReference>
<dbReference type="InterPro" id="IPR001466">
    <property type="entry name" value="Beta-lactam-related"/>
</dbReference>
<gene>
    <name evidence="1" type="ORF">D3242_15865</name>
</gene>
<name>A0A6M7TD89_9HYPH</name>
<dbReference type="GO" id="GO:0016787">
    <property type="term" value="F:hydrolase activity"/>
    <property type="evidence" value="ECO:0007669"/>
    <property type="project" value="UniProtKB-KW"/>
</dbReference>
<dbReference type="SUPFAM" id="SSF56601">
    <property type="entry name" value="beta-lactamase/transpeptidase-like"/>
    <property type="match status" value="1"/>
</dbReference>
<comment type="caution">
    <text evidence="1">The sequence shown here is derived from an EMBL/GenBank/DDBJ whole genome shotgun (WGS) entry which is preliminary data.</text>
</comment>
<keyword evidence="1" id="KW-0378">Hydrolase</keyword>
<proteinExistence type="predicted"/>
<dbReference type="InterPro" id="IPR012338">
    <property type="entry name" value="Beta-lactam/transpept-like"/>
</dbReference>
<dbReference type="InterPro" id="IPR050789">
    <property type="entry name" value="Diverse_Enzym_Activities"/>
</dbReference>
<dbReference type="EMBL" id="QZXA01000005">
    <property type="protein sequence ID" value="RJT33988.1"/>
    <property type="molecule type" value="Genomic_DNA"/>
</dbReference>